<comment type="similarity">
    <text evidence="2">Belongs to the FliH family.</text>
</comment>
<dbReference type="Proteomes" id="UP000283374">
    <property type="component" value="Unassembled WGS sequence"/>
</dbReference>
<reference evidence="8 9" key="1">
    <citation type="submission" date="2018-08" db="EMBL/GenBank/DDBJ databases">
        <title>Cellulomonas rhizosphaerae sp. nov., a novel actinomycete isolated from soil.</title>
        <authorList>
            <person name="Tian Y."/>
        </authorList>
    </citation>
    <scope>NUCLEOTIDE SEQUENCE [LARGE SCALE GENOMIC DNA]</scope>
    <source>
        <strain evidence="8 9">NEAU-TCZ24</strain>
    </source>
</reference>
<dbReference type="AlphaFoldDB" id="A0A413RRG8"/>
<dbReference type="GO" id="GO:0044781">
    <property type="term" value="P:bacterial-type flagellum organization"/>
    <property type="evidence" value="ECO:0007669"/>
    <property type="project" value="UniProtKB-KW"/>
</dbReference>
<evidence type="ECO:0000256" key="1">
    <source>
        <dbReference type="ARBA" id="ARBA00003041"/>
    </source>
</evidence>
<dbReference type="PANTHER" id="PTHR34982:SF1">
    <property type="entry name" value="FLAGELLAR ASSEMBLY PROTEIN FLIH"/>
    <property type="match status" value="1"/>
</dbReference>
<evidence type="ECO:0000313" key="9">
    <source>
        <dbReference type="Proteomes" id="UP000283374"/>
    </source>
</evidence>
<keyword evidence="5" id="KW-0653">Protein transport</keyword>
<dbReference type="RefSeq" id="WP_118765618.1">
    <property type="nucleotide sequence ID" value="NZ_QWKP01000052.1"/>
</dbReference>
<dbReference type="GO" id="GO:0005829">
    <property type="term" value="C:cytosol"/>
    <property type="evidence" value="ECO:0007669"/>
    <property type="project" value="TreeGrafter"/>
</dbReference>
<evidence type="ECO:0000256" key="6">
    <source>
        <dbReference type="ARBA" id="ARBA00023225"/>
    </source>
</evidence>
<dbReference type="Pfam" id="PF02108">
    <property type="entry name" value="FliH"/>
    <property type="match status" value="1"/>
</dbReference>
<proteinExistence type="inferred from homology"/>
<sequence>DAQAVRVTRAAAADAEVAARRVSDALEALARAAAAVRAVAAPVLADATHALHAGAIELAEAVLGVELADDERSALAALARVRAAEPGPGPVTVRLHPRDLATLLTGDADLTDLRLEADPSLAPGDAVAEHADGHVDARIAAALERGRAALTTLAHPGEQR</sequence>
<keyword evidence="6" id="KW-1006">Bacterial flagellum protein export</keyword>
<evidence type="ECO:0000256" key="2">
    <source>
        <dbReference type="ARBA" id="ARBA00006602"/>
    </source>
</evidence>
<gene>
    <name evidence="8" type="ORF">D1825_00720</name>
</gene>
<keyword evidence="9" id="KW-1185">Reference proteome</keyword>
<evidence type="ECO:0000313" key="8">
    <source>
        <dbReference type="EMBL" id="RHA44533.1"/>
    </source>
</evidence>
<dbReference type="OrthoDB" id="4829838at2"/>
<name>A0A413RRG8_9CELL</name>
<dbReference type="EMBL" id="QWKP01000052">
    <property type="protein sequence ID" value="RHA44533.1"/>
    <property type="molecule type" value="Genomic_DNA"/>
</dbReference>
<evidence type="ECO:0000256" key="3">
    <source>
        <dbReference type="ARBA" id="ARBA00022448"/>
    </source>
</evidence>
<organism evidence="8 9">
    <name type="scientific">Cellulomonas rhizosphaerae</name>
    <dbReference type="NCBI Taxonomy" id="2293719"/>
    <lineage>
        <taxon>Bacteria</taxon>
        <taxon>Bacillati</taxon>
        <taxon>Actinomycetota</taxon>
        <taxon>Actinomycetes</taxon>
        <taxon>Micrococcales</taxon>
        <taxon>Cellulomonadaceae</taxon>
        <taxon>Cellulomonas</taxon>
    </lineage>
</organism>
<dbReference type="InterPro" id="IPR051472">
    <property type="entry name" value="T3SS_Stator/FliH"/>
</dbReference>
<keyword evidence="4" id="KW-1005">Bacterial flagellum biogenesis</keyword>
<accession>A0A413RRG8</accession>
<feature type="non-terminal residue" evidence="8">
    <location>
        <position position="1"/>
    </location>
</feature>
<dbReference type="GO" id="GO:0015031">
    <property type="term" value="P:protein transport"/>
    <property type="evidence" value="ECO:0007669"/>
    <property type="project" value="UniProtKB-KW"/>
</dbReference>
<dbReference type="InterPro" id="IPR018035">
    <property type="entry name" value="Flagellar_FliH/T3SS_HrpE"/>
</dbReference>
<evidence type="ECO:0000259" key="7">
    <source>
        <dbReference type="Pfam" id="PF02108"/>
    </source>
</evidence>
<evidence type="ECO:0000256" key="5">
    <source>
        <dbReference type="ARBA" id="ARBA00022927"/>
    </source>
</evidence>
<comment type="caution">
    <text evidence="8">The sequence shown here is derived from an EMBL/GenBank/DDBJ whole genome shotgun (WGS) entry which is preliminary data.</text>
</comment>
<comment type="function">
    <text evidence="1">Needed for flagellar regrowth and assembly.</text>
</comment>
<keyword evidence="3" id="KW-0813">Transport</keyword>
<protein>
    <recommendedName>
        <fullName evidence="7">Flagellar assembly protein FliH/Type III secretion system HrpE domain-containing protein</fullName>
    </recommendedName>
</protein>
<feature type="domain" description="Flagellar assembly protein FliH/Type III secretion system HrpE" evidence="7">
    <location>
        <begin position="26"/>
        <end position="143"/>
    </location>
</feature>
<evidence type="ECO:0000256" key="4">
    <source>
        <dbReference type="ARBA" id="ARBA00022795"/>
    </source>
</evidence>
<dbReference type="PANTHER" id="PTHR34982">
    <property type="entry name" value="YOP PROTEINS TRANSLOCATION PROTEIN L"/>
    <property type="match status" value="1"/>
</dbReference>